<reference evidence="4" key="2">
    <citation type="submission" date="2016-04" db="EMBL/GenBank/DDBJ databases">
        <title>First Complete Genome Sequence of a Subdivision 6 Acidobacterium.</title>
        <authorList>
            <person name="Huang S."/>
            <person name="Vieira S."/>
            <person name="Bunk B."/>
            <person name="Riedel T."/>
            <person name="Sproeer C."/>
            <person name="Overmann J."/>
        </authorList>
    </citation>
    <scope>NUCLEOTIDE SEQUENCE [LARGE SCALE GENOMIC DNA]</scope>
    <source>
        <strain evidence="4">DSM 100886 HEG_-6_39</strain>
    </source>
</reference>
<keyword evidence="4" id="KW-1185">Reference proteome</keyword>
<reference evidence="3 4" key="1">
    <citation type="journal article" date="2016" name="Genome Announc.">
        <title>First Complete Genome Sequence of a Subdivision 6 Acidobacterium Strain.</title>
        <authorList>
            <person name="Huang S."/>
            <person name="Vieira S."/>
            <person name="Bunk B."/>
            <person name="Riedel T."/>
            <person name="Sproer C."/>
            <person name="Overmann J."/>
        </authorList>
    </citation>
    <scope>NUCLEOTIDE SEQUENCE [LARGE SCALE GENOMIC DNA]</scope>
    <source>
        <strain evidence="4">DSM 100886 HEG_-6_39</strain>
    </source>
</reference>
<dbReference type="EMBL" id="CP015136">
    <property type="protein sequence ID" value="AMY07653.1"/>
    <property type="molecule type" value="Genomic_DNA"/>
</dbReference>
<keyword evidence="2" id="KW-0732">Signal</keyword>
<dbReference type="STRING" id="1855912.LuPra_00827"/>
<feature type="chain" id="PRO_5007511329" description="Phosphate-selective porin" evidence="2">
    <location>
        <begin position="24"/>
        <end position="411"/>
    </location>
</feature>
<name>A0A143PHD2_LUTPR</name>
<dbReference type="SUPFAM" id="SSF56935">
    <property type="entry name" value="Porins"/>
    <property type="match status" value="1"/>
</dbReference>
<dbReference type="AlphaFoldDB" id="A0A143PHD2"/>
<evidence type="ECO:0000313" key="4">
    <source>
        <dbReference type="Proteomes" id="UP000076079"/>
    </source>
</evidence>
<dbReference type="Gene3D" id="2.40.160.10">
    <property type="entry name" value="Porin"/>
    <property type="match status" value="1"/>
</dbReference>
<dbReference type="RefSeq" id="WP_110169579.1">
    <property type="nucleotide sequence ID" value="NZ_CP015136.1"/>
</dbReference>
<feature type="signal peptide" evidence="2">
    <location>
        <begin position="1"/>
        <end position="23"/>
    </location>
</feature>
<feature type="compositionally biased region" description="Polar residues" evidence="1">
    <location>
        <begin position="218"/>
        <end position="229"/>
    </location>
</feature>
<evidence type="ECO:0000256" key="1">
    <source>
        <dbReference type="SAM" id="MobiDB-lite"/>
    </source>
</evidence>
<evidence type="ECO:0000256" key="2">
    <source>
        <dbReference type="SAM" id="SignalP"/>
    </source>
</evidence>
<gene>
    <name evidence="3" type="ORF">LuPra_00827</name>
</gene>
<protein>
    <recommendedName>
        <fullName evidence="5">Phosphate-selective porin</fullName>
    </recommendedName>
</protein>
<proteinExistence type="predicted"/>
<evidence type="ECO:0008006" key="5">
    <source>
        <dbReference type="Google" id="ProtNLM"/>
    </source>
</evidence>
<organism evidence="3 4">
    <name type="scientific">Luteitalea pratensis</name>
    <dbReference type="NCBI Taxonomy" id="1855912"/>
    <lineage>
        <taxon>Bacteria</taxon>
        <taxon>Pseudomonadati</taxon>
        <taxon>Acidobacteriota</taxon>
        <taxon>Vicinamibacteria</taxon>
        <taxon>Vicinamibacterales</taxon>
        <taxon>Vicinamibacteraceae</taxon>
        <taxon>Luteitalea</taxon>
    </lineage>
</organism>
<dbReference type="Proteomes" id="UP000076079">
    <property type="component" value="Chromosome"/>
</dbReference>
<feature type="region of interest" description="Disordered" evidence="1">
    <location>
        <begin position="212"/>
        <end position="236"/>
    </location>
</feature>
<evidence type="ECO:0000313" key="3">
    <source>
        <dbReference type="EMBL" id="AMY07653.1"/>
    </source>
</evidence>
<dbReference type="InterPro" id="IPR023614">
    <property type="entry name" value="Porin_dom_sf"/>
</dbReference>
<accession>A0A143PHD2</accession>
<dbReference type="KEGG" id="abac:LuPra_00827"/>
<sequence length="411" mass="45328" precursor="true">MTRATMRLLVLALLSMAPARVDAQVFDAPTLDEMGVRYVSPDGLVQVKPSVRIELDGFVPQDAPAWHLEDTSPFIAGRASLFVDLFVGRRLFASTELRLDRGQPARSGPMQGHLQQAFVRLTPAPGTNFHIQGGKFVSPFGGYPGRAHTSADPFIRPPLAYDHRTVISPTEVPAAVDGIFTWKNRPPFRAAGLPIVWAVPYPIALTVSGGKGPVSATGGVTTTAPSSEPSDWDTLGPEAPAGPSAVGQVRYRVSPAVQLGLSYTHGPYMRSGVTDPVTGRRVPTQDQEAYGVDATYSRGLVDVRGELLINRWEVFRAPGDPRDISYYVEGHARIMAGLFVATRYNAIHFLDLRRSNGQMERWDYDRRRWQFGAGYRLGRSSEIRGEYMINTTVDADDPRDNLLSLQWWFAF</sequence>